<feature type="domain" description="BAH" evidence="2">
    <location>
        <begin position="114"/>
        <end position="233"/>
    </location>
</feature>
<keyword evidence="5" id="KW-1185">Reference proteome</keyword>
<dbReference type="SUPFAM" id="SSF46942">
    <property type="entry name" value="Elongation factor TFIIS domain 2"/>
    <property type="match status" value="1"/>
</dbReference>
<name>A0A498HZH3_MALDO</name>
<dbReference type="Pfam" id="PF01426">
    <property type="entry name" value="BAH"/>
    <property type="match status" value="1"/>
</dbReference>
<dbReference type="PROSITE" id="PS51038">
    <property type="entry name" value="BAH"/>
    <property type="match status" value="1"/>
</dbReference>
<dbReference type="GO" id="GO:0003682">
    <property type="term" value="F:chromatin binding"/>
    <property type="evidence" value="ECO:0007669"/>
    <property type="project" value="InterPro"/>
</dbReference>
<dbReference type="GO" id="GO:0006351">
    <property type="term" value="P:DNA-templated transcription"/>
    <property type="evidence" value="ECO:0007669"/>
    <property type="project" value="InterPro"/>
</dbReference>
<dbReference type="Pfam" id="PF07500">
    <property type="entry name" value="TFIIS_M"/>
    <property type="match status" value="1"/>
</dbReference>
<feature type="compositionally biased region" description="Basic and acidic residues" evidence="1">
    <location>
        <begin position="361"/>
        <end position="380"/>
    </location>
</feature>
<dbReference type="SMART" id="SM00439">
    <property type="entry name" value="BAH"/>
    <property type="match status" value="1"/>
</dbReference>
<dbReference type="PANTHER" id="PTHR46871">
    <property type="entry name" value="BROMO-ADJACENT HOMOLOGY (BAH) DOMAIN-CONTAINING PROTEIN"/>
    <property type="match status" value="1"/>
</dbReference>
<dbReference type="Gene3D" id="1.10.472.30">
    <property type="entry name" value="Transcription elongation factor S-II, central domain"/>
    <property type="match status" value="1"/>
</dbReference>
<dbReference type="Proteomes" id="UP000290289">
    <property type="component" value="Chromosome 14"/>
</dbReference>
<dbReference type="EMBL" id="RDQH01000340">
    <property type="protein sequence ID" value="RXH77008.1"/>
    <property type="molecule type" value="Genomic_DNA"/>
</dbReference>
<dbReference type="SMART" id="SM00510">
    <property type="entry name" value="TFS2M"/>
    <property type="match status" value="1"/>
</dbReference>
<proteinExistence type="predicted"/>
<evidence type="ECO:0000313" key="4">
    <source>
        <dbReference type="EMBL" id="RXH77008.1"/>
    </source>
</evidence>
<comment type="caution">
    <text evidence="4">The sequence shown here is derived from an EMBL/GenBank/DDBJ whole genome shotgun (WGS) entry which is preliminary data.</text>
</comment>
<dbReference type="InterPro" id="IPR001025">
    <property type="entry name" value="BAH_dom"/>
</dbReference>
<dbReference type="AlphaFoldDB" id="A0A498HZH3"/>
<dbReference type="PANTHER" id="PTHR46871:SF1">
    <property type="entry name" value="BROMO-ADJACENT HOMOLOGY (BAH) DOMAIN-CONTAINING PROTEIN"/>
    <property type="match status" value="1"/>
</dbReference>
<organism evidence="4 5">
    <name type="scientific">Malus domestica</name>
    <name type="common">Apple</name>
    <name type="synonym">Pyrus malus</name>
    <dbReference type="NCBI Taxonomy" id="3750"/>
    <lineage>
        <taxon>Eukaryota</taxon>
        <taxon>Viridiplantae</taxon>
        <taxon>Streptophyta</taxon>
        <taxon>Embryophyta</taxon>
        <taxon>Tracheophyta</taxon>
        <taxon>Spermatophyta</taxon>
        <taxon>Magnoliopsida</taxon>
        <taxon>eudicotyledons</taxon>
        <taxon>Gunneridae</taxon>
        <taxon>Pentapetalae</taxon>
        <taxon>rosids</taxon>
        <taxon>fabids</taxon>
        <taxon>Rosales</taxon>
        <taxon>Rosaceae</taxon>
        <taxon>Amygdaloideae</taxon>
        <taxon>Maleae</taxon>
        <taxon>Malus</taxon>
    </lineage>
</organism>
<evidence type="ECO:0000259" key="3">
    <source>
        <dbReference type="PROSITE" id="PS51321"/>
    </source>
</evidence>
<accession>A0A498HZH3</accession>
<sequence>MGNRRFAQVSTSDDEDDDVSPRNHQQTARETSSRKRKQVKIREGDDEESEEEEKQKSKKRRGGKEKEAETASGSEDEEEEPHIEDLKPIGEVVKLSGKGRGRRQHYKAFEYDGTRFDLEDPVLLTPEDTRQKPYVAIIKDISRTGGGSMMVLGQWFYRPEEAEKKAGGNWQSTDTRELFYSFHRDEVPAESVMHKCLVHFVPLNKQLPSRKQHPGFIVQKVYDTQGKKLWKLTDRDYEEDKQHEIYLLVKKTIKLLGELPDIEIADNTGYQDDHLKTKSGQIKKNMSPLDVSRVEEATARPGPNQKAETPGSCTTSNTEYHSILAKSMALTGDTLRDRWMEKLLQNIRHHVCNSADTTNGVEKRKSGSDDIDHESDHKSPEVGNGSQDNLKSGKTSFLWPEDAVHAVTSLEKASHESLSFDFQKYNQKLRQLGFNLQKNSFLARRLLNQELEPLTIVNMSPDELKEGLTAEERAKKEPDDWERMQMTDARCSRCSEFKVGVRDIIQAGNSARYQLECISCGHSWYAARDVVSMLTIDSPSSNKNVGTAPLATAKFEDVEKKLVSPRESDKATKDTVRKTTEAYMPVLEAQRSFIKSKKEENSESAKKPE</sequence>
<evidence type="ECO:0008006" key="6">
    <source>
        <dbReference type="Google" id="ProtNLM"/>
    </source>
</evidence>
<feature type="domain" description="TFIIS central" evidence="3">
    <location>
        <begin position="335"/>
        <end position="492"/>
    </location>
</feature>
<gene>
    <name evidence="4" type="ORF">DVH24_019896</name>
</gene>
<dbReference type="CDD" id="cd04713">
    <property type="entry name" value="BAH_plant_3"/>
    <property type="match status" value="1"/>
</dbReference>
<dbReference type="InterPro" id="IPR043151">
    <property type="entry name" value="BAH_sf"/>
</dbReference>
<protein>
    <recommendedName>
        <fullName evidence="6">BAH domain-containing protein</fullName>
    </recommendedName>
</protein>
<feature type="compositionally biased region" description="Polar residues" evidence="1">
    <location>
        <begin position="384"/>
        <end position="394"/>
    </location>
</feature>
<feature type="region of interest" description="Disordered" evidence="1">
    <location>
        <begin position="1"/>
        <end position="91"/>
    </location>
</feature>
<reference evidence="4 5" key="1">
    <citation type="submission" date="2018-10" db="EMBL/GenBank/DDBJ databases">
        <title>A high-quality apple genome assembly.</title>
        <authorList>
            <person name="Hu J."/>
        </authorList>
    </citation>
    <scope>NUCLEOTIDE SEQUENCE [LARGE SCALE GENOMIC DNA]</scope>
    <source>
        <strain evidence="5">cv. HFTH1</strain>
        <tissue evidence="4">Young leaf</tissue>
    </source>
</reference>
<evidence type="ECO:0000259" key="2">
    <source>
        <dbReference type="PROSITE" id="PS51038"/>
    </source>
</evidence>
<evidence type="ECO:0000256" key="1">
    <source>
        <dbReference type="SAM" id="MobiDB-lite"/>
    </source>
</evidence>
<evidence type="ECO:0000313" key="5">
    <source>
        <dbReference type="Proteomes" id="UP000290289"/>
    </source>
</evidence>
<feature type="region of interest" description="Disordered" evidence="1">
    <location>
        <begin position="271"/>
        <end position="316"/>
    </location>
</feature>
<feature type="region of interest" description="Disordered" evidence="1">
    <location>
        <begin position="355"/>
        <end position="394"/>
    </location>
</feature>
<dbReference type="InterPro" id="IPR003618">
    <property type="entry name" value="TFIIS_cen_dom"/>
</dbReference>
<dbReference type="PROSITE" id="PS51321">
    <property type="entry name" value="TFIIS_CENTRAL"/>
    <property type="match status" value="1"/>
</dbReference>
<dbReference type="InterPro" id="IPR036575">
    <property type="entry name" value="TFIIS_cen_dom_sf"/>
</dbReference>
<dbReference type="Gene3D" id="2.30.30.490">
    <property type="match status" value="1"/>
</dbReference>